<dbReference type="Gene3D" id="1.20.80.10">
    <property type="match status" value="1"/>
</dbReference>
<dbReference type="Proteomes" id="UP000694425">
    <property type="component" value="Unplaced"/>
</dbReference>
<evidence type="ECO:0000313" key="3">
    <source>
        <dbReference type="Proteomes" id="UP000694425"/>
    </source>
</evidence>
<dbReference type="GeneTree" id="ENSGT00940000157888"/>
<dbReference type="InterPro" id="IPR035963">
    <property type="entry name" value="FERM_2"/>
</dbReference>
<sequence>RTRGCRSLSRMVNGKRTQELIQFKIPSTVSTGTQYVGGSDQIFQRTKGRYSNVLLDILMAFTWRVQTEERHCKILVGDRSVSSLQPLQSHKPASEYLHQGSPGSENFKTSFLLKIPNLLKQRRIIHLPELQLRTRVCKGTAGCELTSAMGLVLRQCQAHCGGFGSSLSNPDYLQTSQFIESSTNQRSQVVEVAHTQMAGVNRMRAEGLFSSLLRTFTFFNSDLHGGRSSMHKLENAQHRLAAGISIWQETACSHFFPLNGIISMNFKIFYLFICQREREREHRHTFVTFQILDLRSQTTLWSSATELHNFSHNKLLINEEKKTKAQIWKMGSLGGREGYENTLLRRVIQGGEVRTPHCKRTLGWGQSQAKALPNKKPAILPAWLSPFLRYELRDFRENGSEERKRKASDFVKEEDIEAVYSGSLTPVRSTSDLTQEHSPHQTSCTLVKRASFCLTQSGSAVVSSANDHSGQCSTRERERESEQAHKRVFKSASYEYCSDTHCSNRDLGRGSNVLVDLFPQKSGRFPNSLGGGGNQRQPLAMGCYGPRTPALLGVALAEGGGGALGIWRDLSEQEHNRAVIFLSAA</sequence>
<reference evidence="2" key="2">
    <citation type="submission" date="2025-09" db="UniProtKB">
        <authorList>
            <consortium name="Ensembl"/>
        </authorList>
    </citation>
    <scope>IDENTIFICATION</scope>
</reference>
<evidence type="ECO:0000313" key="2">
    <source>
        <dbReference type="Ensembl" id="ENSNVIP00000009656.1"/>
    </source>
</evidence>
<dbReference type="SUPFAM" id="SSF47031">
    <property type="entry name" value="Second domain of FERM"/>
    <property type="match status" value="1"/>
</dbReference>
<feature type="compositionally biased region" description="Polar residues" evidence="1">
    <location>
        <begin position="464"/>
        <end position="473"/>
    </location>
</feature>
<feature type="compositionally biased region" description="Basic and acidic residues" evidence="1">
    <location>
        <begin position="474"/>
        <end position="483"/>
    </location>
</feature>
<dbReference type="Ensembl" id="ENSNVIT00000011291.1">
    <property type="protein sequence ID" value="ENSNVIP00000009656.1"/>
    <property type="gene ID" value="ENSNVIG00000007521.1"/>
</dbReference>
<feature type="region of interest" description="Disordered" evidence="1">
    <location>
        <begin position="464"/>
        <end position="483"/>
    </location>
</feature>
<dbReference type="AlphaFoldDB" id="A0A8C7AJF9"/>
<dbReference type="PANTHER" id="PTHR45706:SF4">
    <property type="entry name" value="TYROSINE-PROTEIN PHOSPHATASE"/>
    <property type="match status" value="1"/>
</dbReference>
<proteinExistence type="predicted"/>
<organism evidence="2 3">
    <name type="scientific">Neovison vison</name>
    <name type="common">American mink</name>
    <name type="synonym">Mustela vison</name>
    <dbReference type="NCBI Taxonomy" id="452646"/>
    <lineage>
        <taxon>Eukaryota</taxon>
        <taxon>Metazoa</taxon>
        <taxon>Chordata</taxon>
        <taxon>Craniata</taxon>
        <taxon>Vertebrata</taxon>
        <taxon>Euteleostomi</taxon>
        <taxon>Mammalia</taxon>
        <taxon>Eutheria</taxon>
        <taxon>Laurasiatheria</taxon>
        <taxon>Carnivora</taxon>
        <taxon>Caniformia</taxon>
        <taxon>Musteloidea</taxon>
        <taxon>Mustelidae</taxon>
        <taxon>Mustelinae</taxon>
        <taxon>Neogale</taxon>
    </lineage>
</organism>
<name>A0A8C7AJF9_NEOVI</name>
<dbReference type="PANTHER" id="PTHR45706">
    <property type="entry name" value="TYROSINE-PROTEIN PHOSPHATASE"/>
    <property type="match status" value="1"/>
</dbReference>
<protein>
    <submittedName>
        <fullName evidence="2">Uncharacterized protein</fullName>
    </submittedName>
</protein>
<keyword evidence="3" id="KW-1185">Reference proteome</keyword>
<dbReference type="InterPro" id="IPR014352">
    <property type="entry name" value="FERM/acyl-CoA-bd_prot_sf"/>
</dbReference>
<accession>A0A8C7AJF9</accession>
<reference evidence="2" key="1">
    <citation type="submission" date="2025-08" db="UniProtKB">
        <authorList>
            <consortium name="Ensembl"/>
        </authorList>
    </citation>
    <scope>IDENTIFICATION</scope>
</reference>
<dbReference type="GO" id="GO:0004725">
    <property type="term" value="F:protein tyrosine phosphatase activity"/>
    <property type="evidence" value="ECO:0007669"/>
    <property type="project" value="TreeGrafter"/>
</dbReference>
<evidence type="ECO:0000256" key="1">
    <source>
        <dbReference type="SAM" id="MobiDB-lite"/>
    </source>
</evidence>